<evidence type="ECO:0000256" key="4">
    <source>
        <dbReference type="ARBA" id="ARBA00023004"/>
    </source>
</evidence>
<dbReference type="Gene3D" id="3.90.380.10">
    <property type="entry name" value="Naphthalene 1,2-dioxygenase Alpha Subunit, Chain A, domain 1"/>
    <property type="match status" value="1"/>
</dbReference>
<organism evidence="7 8">
    <name type="scientific">Brachyspira aalborgi</name>
    <dbReference type="NCBI Taxonomy" id="29522"/>
    <lineage>
        <taxon>Bacteria</taxon>
        <taxon>Pseudomonadati</taxon>
        <taxon>Spirochaetota</taxon>
        <taxon>Spirochaetia</taxon>
        <taxon>Brachyspirales</taxon>
        <taxon>Brachyspiraceae</taxon>
        <taxon>Brachyspira</taxon>
    </lineage>
</organism>
<keyword evidence="7" id="KW-0223">Dioxygenase</keyword>
<dbReference type="AlphaFoldDB" id="A0A5C8FVQ3"/>
<protein>
    <submittedName>
        <fullName evidence="7">Aromatic ring-hydroxylating dioxygenase subunit alpha</fullName>
    </submittedName>
</protein>
<dbReference type="Pfam" id="PF19112">
    <property type="entry name" value="VanA_C"/>
    <property type="match status" value="1"/>
</dbReference>
<keyword evidence="4" id="KW-0408">Iron</keyword>
<dbReference type="PROSITE" id="PS51296">
    <property type="entry name" value="RIESKE"/>
    <property type="match status" value="1"/>
</dbReference>
<dbReference type="InterPro" id="IPR050584">
    <property type="entry name" value="Cholesterol_7-desaturase"/>
</dbReference>
<dbReference type="GO" id="GO:0051537">
    <property type="term" value="F:2 iron, 2 sulfur cluster binding"/>
    <property type="evidence" value="ECO:0007669"/>
    <property type="project" value="UniProtKB-KW"/>
</dbReference>
<comment type="caution">
    <text evidence="7">The sequence shown here is derived from an EMBL/GenBank/DDBJ whole genome shotgun (WGS) entry which is preliminary data.</text>
</comment>
<evidence type="ECO:0000313" key="8">
    <source>
        <dbReference type="Proteomes" id="UP000322327"/>
    </source>
</evidence>
<keyword evidence="3" id="KW-0560">Oxidoreductase</keyword>
<evidence type="ECO:0000259" key="6">
    <source>
        <dbReference type="PROSITE" id="PS51296"/>
    </source>
</evidence>
<name>A0A5C8FVQ3_9SPIR</name>
<dbReference type="PANTHER" id="PTHR21266:SF59">
    <property type="entry name" value="BLR4922 PROTEIN"/>
    <property type="match status" value="1"/>
</dbReference>
<dbReference type="CDD" id="cd03469">
    <property type="entry name" value="Rieske_RO_Alpha_N"/>
    <property type="match status" value="1"/>
</dbReference>
<dbReference type="InterPro" id="IPR036922">
    <property type="entry name" value="Rieske_2Fe-2S_sf"/>
</dbReference>
<keyword evidence="1" id="KW-0001">2Fe-2S</keyword>
<proteinExistence type="predicted"/>
<dbReference type="GO" id="GO:0046872">
    <property type="term" value="F:metal ion binding"/>
    <property type="evidence" value="ECO:0007669"/>
    <property type="project" value="UniProtKB-KW"/>
</dbReference>
<gene>
    <name evidence="7" type="ORF">EPJ76_10175</name>
</gene>
<evidence type="ECO:0000256" key="3">
    <source>
        <dbReference type="ARBA" id="ARBA00023002"/>
    </source>
</evidence>
<dbReference type="Pfam" id="PF00355">
    <property type="entry name" value="Rieske"/>
    <property type="match status" value="1"/>
</dbReference>
<dbReference type="RefSeq" id="WP_147531562.1">
    <property type="nucleotide sequence ID" value="NZ_SAYI01000021.1"/>
</dbReference>
<dbReference type="GO" id="GO:0051213">
    <property type="term" value="F:dioxygenase activity"/>
    <property type="evidence" value="ECO:0007669"/>
    <property type="project" value="UniProtKB-KW"/>
</dbReference>
<keyword evidence="2" id="KW-0479">Metal-binding</keyword>
<evidence type="ECO:0000256" key="1">
    <source>
        <dbReference type="ARBA" id="ARBA00022714"/>
    </source>
</evidence>
<reference evidence="7 8" key="1">
    <citation type="journal article" date="1992" name="Lakartidningen">
        <title>[Penicillin V and not amoxicillin is the first choice preparation in acute otitis].</title>
        <authorList>
            <person name="Kamme C."/>
            <person name="Lundgren K."/>
            <person name="Prellner K."/>
        </authorList>
    </citation>
    <scope>NUCLEOTIDE SEQUENCE [LARGE SCALE GENOMIC DNA]</scope>
    <source>
        <strain evidence="7 8">PC3053II</strain>
    </source>
</reference>
<evidence type="ECO:0000256" key="2">
    <source>
        <dbReference type="ARBA" id="ARBA00022723"/>
    </source>
</evidence>
<accession>A0A5C8FVQ3</accession>
<dbReference type="SUPFAM" id="SSF55961">
    <property type="entry name" value="Bet v1-like"/>
    <property type="match status" value="1"/>
</dbReference>
<dbReference type="InterPro" id="IPR044043">
    <property type="entry name" value="VanA_C_cat"/>
</dbReference>
<dbReference type="SUPFAM" id="SSF50022">
    <property type="entry name" value="ISP domain"/>
    <property type="match status" value="1"/>
</dbReference>
<dbReference type="Gene3D" id="2.102.10.10">
    <property type="entry name" value="Rieske [2Fe-2S] iron-sulphur domain"/>
    <property type="match status" value="1"/>
</dbReference>
<dbReference type="Proteomes" id="UP000322327">
    <property type="component" value="Unassembled WGS sequence"/>
</dbReference>
<sequence>MIYNMWYAILDSKEVRNNKPLFAKRFDKNLVLWRNDSGNICCIDDKCCHRGASLSSGHVYKDNIICPFHGFEYDKMGKVEVIPANGRKTEVAKHYHVESYIVKEAYGFIWFWYGDKDKVNDDIAFPENLKDKKFSYMTIRDEWNINYTRCIENQLDVVHLPFVHYNTIGKGDKTVVNGPIVEIENDTMKFYVNNVLDKGQKFLTSSELKKEDLKYFLYFYFPNTWQNYIFEKMRVFGVFAPVDSKNTIIYMRFYQKIVNIPILRFIINLIGKKFSAIILKQDKNVVKTQPNEATYIGMPEEKLIQGDMPIIIYRKHREELKKRNIKN</sequence>
<dbReference type="EMBL" id="SAYI01000021">
    <property type="protein sequence ID" value="TXJ53773.1"/>
    <property type="molecule type" value="Genomic_DNA"/>
</dbReference>
<evidence type="ECO:0000256" key="5">
    <source>
        <dbReference type="ARBA" id="ARBA00023014"/>
    </source>
</evidence>
<dbReference type="InterPro" id="IPR017941">
    <property type="entry name" value="Rieske_2Fe-2S"/>
</dbReference>
<evidence type="ECO:0000313" key="7">
    <source>
        <dbReference type="EMBL" id="TXJ53773.1"/>
    </source>
</evidence>
<feature type="domain" description="Rieske" evidence="6">
    <location>
        <begin position="6"/>
        <end position="111"/>
    </location>
</feature>
<dbReference type="PANTHER" id="PTHR21266">
    <property type="entry name" value="IRON-SULFUR DOMAIN CONTAINING PROTEIN"/>
    <property type="match status" value="1"/>
</dbReference>
<keyword evidence="5" id="KW-0411">Iron-sulfur</keyword>